<dbReference type="AlphaFoldDB" id="A0A392RNT0"/>
<dbReference type="PANTHER" id="PTHR31360:SF1">
    <property type="entry name" value="OIL BODY-ASSOCIATED PROTEIN 2A"/>
    <property type="match status" value="1"/>
</dbReference>
<dbReference type="PANTHER" id="PTHR31360">
    <property type="match status" value="1"/>
</dbReference>
<feature type="non-terminal residue" evidence="2">
    <location>
        <position position="1"/>
    </location>
</feature>
<dbReference type="EMBL" id="LXQA010254163">
    <property type="protein sequence ID" value="MCI38301.1"/>
    <property type="molecule type" value="Genomic_DNA"/>
</dbReference>
<reference evidence="2 3" key="1">
    <citation type="journal article" date="2018" name="Front. Plant Sci.">
        <title>Red Clover (Trifolium pratense) and Zigzag Clover (T. medium) - A Picture of Genomic Similarities and Differences.</title>
        <authorList>
            <person name="Dluhosova J."/>
            <person name="Istvanek J."/>
            <person name="Nedelnik J."/>
            <person name="Repkova J."/>
        </authorList>
    </citation>
    <scope>NUCLEOTIDE SEQUENCE [LARGE SCALE GENOMIC DNA]</scope>
    <source>
        <strain evidence="3">cv. 10/8</strain>
        <tissue evidence="2">Leaf</tissue>
    </source>
</reference>
<dbReference type="Pfam" id="PF06884">
    <property type="entry name" value="DUF1264"/>
    <property type="match status" value="1"/>
</dbReference>
<evidence type="ECO:0000313" key="2">
    <source>
        <dbReference type="EMBL" id="MCI38301.1"/>
    </source>
</evidence>
<proteinExistence type="inferred from homology"/>
<accession>A0A392RNT0</accession>
<dbReference type="InterPro" id="IPR010686">
    <property type="entry name" value="OBAP-like"/>
</dbReference>
<name>A0A392RNT0_9FABA</name>
<comment type="similarity">
    <text evidence="1">Belongs to the OBAP family.</text>
</comment>
<evidence type="ECO:0000313" key="3">
    <source>
        <dbReference type="Proteomes" id="UP000265520"/>
    </source>
</evidence>
<comment type="caution">
    <text evidence="2">The sequence shown here is derived from an EMBL/GenBank/DDBJ whole genome shotgun (WGS) entry which is preliminary data.</text>
</comment>
<dbReference type="Proteomes" id="UP000265520">
    <property type="component" value="Unassembled WGS sequence"/>
</dbReference>
<feature type="non-terminal residue" evidence="2">
    <location>
        <position position="75"/>
    </location>
</feature>
<keyword evidence="3" id="KW-1185">Reference proteome</keyword>
<protein>
    <submittedName>
        <fullName evidence="2">Uncharacterized protein</fullName>
    </submittedName>
</protein>
<evidence type="ECO:0000256" key="1">
    <source>
        <dbReference type="ARBA" id="ARBA00009740"/>
    </source>
</evidence>
<organism evidence="2 3">
    <name type="scientific">Trifolium medium</name>
    <dbReference type="NCBI Taxonomy" id="97028"/>
    <lineage>
        <taxon>Eukaryota</taxon>
        <taxon>Viridiplantae</taxon>
        <taxon>Streptophyta</taxon>
        <taxon>Embryophyta</taxon>
        <taxon>Tracheophyta</taxon>
        <taxon>Spermatophyta</taxon>
        <taxon>Magnoliopsida</taxon>
        <taxon>eudicotyledons</taxon>
        <taxon>Gunneridae</taxon>
        <taxon>Pentapetalae</taxon>
        <taxon>rosids</taxon>
        <taxon>fabids</taxon>
        <taxon>Fabales</taxon>
        <taxon>Fabaceae</taxon>
        <taxon>Papilionoideae</taxon>
        <taxon>50 kb inversion clade</taxon>
        <taxon>NPAAA clade</taxon>
        <taxon>Hologalegina</taxon>
        <taxon>IRL clade</taxon>
        <taxon>Trifolieae</taxon>
        <taxon>Trifolium</taxon>
    </lineage>
</organism>
<sequence>NRLPLVAPALMMSPQAVSPGLVRPELLHERDSKYNISSESLKSSRVEIPEPEMINPMADYWKQHGKGFVIDFEET</sequence>